<accession>A0A362XAF5</accession>
<dbReference type="PANTHER" id="PTHR46615">
    <property type="entry name" value="ARYLSULFATASE K"/>
    <property type="match status" value="1"/>
</dbReference>
<reference evidence="2 3" key="1">
    <citation type="submission" date="2018-02" db="EMBL/GenBank/DDBJ databases">
        <title>Genomic Encyclopedia of Archaeal and Bacterial Type Strains, Phase II (KMG-II): from individual species to whole genera.</title>
        <authorList>
            <person name="Goeker M."/>
        </authorList>
    </citation>
    <scope>NUCLEOTIDE SEQUENCE [LARGE SCALE GENOMIC DNA]</scope>
    <source>
        <strain evidence="2 3">DSM 21165</strain>
    </source>
</reference>
<dbReference type="AlphaFoldDB" id="A0A362XAF5"/>
<dbReference type="InterPro" id="IPR000917">
    <property type="entry name" value="Sulfatase_N"/>
</dbReference>
<comment type="caution">
    <text evidence="2">The sequence shown here is derived from an EMBL/GenBank/DDBJ whole genome shotgun (WGS) entry which is preliminary data.</text>
</comment>
<dbReference type="CDD" id="cd16155">
    <property type="entry name" value="sulfatase_like"/>
    <property type="match status" value="1"/>
</dbReference>
<proteinExistence type="predicted"/>
<evidence type="ECO:0000259" key="1">
    <source>
        <dbReference type="Pfam" id="PF00884"/>
    </source>
</evidence>
<protein>
    <submittedName>
        <fullName evidence="2">Arylsulfatase A-like enzyme</fullName>
    </submittedName>
</protein>
<dbReference type="Gene3D" id="3.40.720.10">
    <property type="entry name" value="Alkaline Phosphatase, subunit A"/>
    <property type="match status" value="1"/>
</dbReference>
<dbReference type="InterPro" id="IPR017850">
    <property type="entry name" value="Alkaline_phosphatase_core_sf"/>
</dbReference>
<dbReference type="Proteomes" id="UP000251545">
    <property type="component" value="Unassembled WGS sequence"/>
</dbReference>
<dbReference type="Pfam" id="PF00884">
    <property type="entry name" value="Sulfatase"/>
    <property type="match status" value="1"/>
</dbReference>
<evidence type="ECO:0000313" key="3">
    <source>
        <dbReference type="Proteomes" id="UP000251545"/>
    </source>
</evidence>
<sequence>MKFKQIEQMRNFKLISNKYTLLCLVLVVLCNCKGNTESKSEEATKKPNFLFVLVDDQSPFDLKTYDPNSILETPTISKLAEEGIVFEQARHMGSMNGAVCTPSRHMIMSGRTLWHLPPSAEFQKQPDPHEIDEQTIGAVFNRAGYKTMRTCKRGNSYPGANKQFSVVKDATKRGGTEETGSAWHAKQVLEYLNKREQTKEDNPFFIYFGFSHPHDVRDGTPELLEKYGAVNHKDKTTLPPLNEKQPQLPPNYLEAHPFHHGHPNLRDEVRVSGVWENRDENTIRNELGREFACSENIDIQINKVLNKLEAMGELDNTYIIYTADHGMAIGRHGLQGKQNLYEHTWRVPFIVKGPNLPSGKRVKGNIYLLDVLPTLCDLAGIDTPPTVEGKSFVPVLKGEQESVRDVMYGVYAGGTKPGMRTVKKGDWKLIKYDVLDGEVRETQLFNLAENPNEYLPEHGKMGEMQTNLANNPKYADKLAEMEALLLEQMEKHDDPYRLWNQPQIN</sequence>
<dbReference type="PANTHER" id="PTHR46615:SF1">
    <property type="entry name" value="ARYLSULFATASE K"/>
    <property type="match status" value="1"/>
</dbReference>
<organism evidence="2 3">
    <name type="scientific">Jejuia pallidilutea</name>
    <dbReference type="NCBI Taxonomy" id="504487"/>
    <lineage>
        <taxon>Bacteria</taxon>
        <taxon>Pseudomonadati</taxon>
        <taxon>Bacteroidota</taxon>
        <taxon>Flavobacteriia</taxon>
        <taxon>Flavobacteriales</taxon>
        <taxon>Flavobacteriaceae</taxon>
        <taxon>Jejuia</taxon>
    </lineage>
</organism>
<evidence type="ECO:0000313" key="2">
    <source>
        <dbReference type="EMBL" id="PQV49011.1"/>
    </source>
</evidence>
<dbReference type="GO" id="GO:0015024">
    <property type="term" value="F:glucuronate-2-sulfatase activity"/>
    <property type="evidence" value="ECO:0007669"/>
    <property type="project" value="TreeGrafter"/>
</dbReference>
<dbReference type="RefSeq" id="WP_211297551.1">
    <property type="nucleotide sequence ID" value="NZ_PVEO01000004.1"/>
</dbReference>
<dbReference type="SUPFAM" id="SSF53649">
    <property type="entry name" value="Alkaline phosphatase-like"/>
    <property type="match status" value="1"/>
</dbReference>
<dbReference type="EMBL" id="PVEO01000004">
    <property type="protein sequence ID" value="PQV49011.1"/>
    <property type="molecule type" value="Genomic_DNA"/>
</dbReference>
<name>A0A362XAF5_9FLAO</name>
<feature type="domain" description="Sulfatase N-terminal" evidence="1">
    <location>
        <begin position="47"/>
        <end position="381"/>
    </location>
</feature>
<dbReference type="InterPro" id="IPR051849">
    <property type="entry name" value="GAG-degrading_sulfatase"/>
</dbReference>
<dbReference type="GO" id="GO:0004065">
    <property type="term" value="F:arylsulfatase activity"/>
    <property type="evidence" value="ECO:0007669"/>
    <property type="project" value="TreeGrafter"/>
</dbReference>
<gene>
    <name evidence="2" type="ORF">CLV33_104218</name>
</gene>